<feature type="compositionally biased region" description="Basic residues" evidence="1">
    <location>
        <begin position="393"/>
        <end position="403"/>
    </location>
</feature>
<evidence type="ECO:0000313" key="2">
    <source>
        <dbReference type="EMBL" id="RSH78301.1"/>
    </source>
</evidence>
<feature type="compositionally biased region" description="Polar residues" evidence="1">
    <location>
        <begin position="558"/>
        <end position="567"/>
    </location>
</feature>
<feature type="compositionally biased region" description="Low complexity" evidence="1">
    <location>
        <begin position="719"/>
        <end position="730"/>
    </location>
</feature>
<proteinExistence type="predicted"/>
<dbReference type="AlphaFoldDB" id="A0A427XHE4"/>
<reference evidence="2 3" key="1">
    <citation type="submission" date="2018-11" db="EMBL/GenBank/DDBJ databases">
        <title>Genome sequence of Apiotrichum porosum DSM 27194.</title>
        <authorList>
            <person name="Aliyu H."/>
            <person name="Gorte O."/>
            <person name="Ochsenreither K."/>
        </authorList>
    </citation>
    <scope>NUCLEOTIDE SEQUENCE [LARGE SCALE GENOMIC DNA]</scope>
    <source>
        <strain evidence="2 3">DSM 27194</strain>
    </source>
</reference>
<feature type="compositionally biased region" description="Low complexity" evidence="1">
    <location>
        <begin position="238"/>
        <end position="265"/>
    </location>
</feature>
<feature type="region of interest" description="Disordered" evidence="1">
    <location>
        <begin position="235"/>
        <end position="265"/>
    </location>
</feature>
<keyword evidence="3" id="KW-1185">Reference proteome</keyword>
<comment type="caution">
    <text evidence="2">The sequence shown here is derived from an EMBL/GenBank/DDBJ whole genome shotgun (WGS) entry which is preliminary data.</text>
</comment>
<dbReference type="RefSeq" id="XP_028473448.1">
    <property type="nucleotide sequence ID" value="XM_028618492.1"/>
</dbReference>
<feature type="region of interest" description="Disordered" evidence="1">
    <location>
        <begin position="359"/>
        <end position="414"/>
    </location>
</feature>
<gene>
    <name evidence="2" type="ORF">EHS24_002770</name>
</gene>
<dbReference type="GeneID" id="39587313"/>
<accession>A0A427XHE4</accession>
<evidence type="ECO:0000313" key="3">
    <source>
        <dbReference type="Proteomes" id="UP000279236"/>
    </source>
</evidence>
<dbReference type="EMBL" id="RSCE01000013">
    <property type="protein sequence ID" value="RSH78301.1"/>
    <property type="molecule type" value="Genomic_DNA"/>
</dbReference>
<protein>
    <submittedName>
        <fullName evidence="2">Uncharacterized protein</fullName>
    </submittedName>
</protein>
<evidence type="ECO:0000256" key="1">
    <source>
        <dbReference type="SAM" id="MobiDB-lite"/>
    </source>
</evidence>
<feature type="region of interest" description="Disordered" evidence="1">
    <location>
        <begin position="426"/>
        <end position="466"/>
    </location>
</feature>
<sequence>MWFTSWLWPQAITTPPSAQPSHDTVMEEPIPATNYTAVYDHGHALNVLTAAIDSLSLDSESCSLATLYSSSIQNVNFDEKPADESSAMDIDDDFPAPLDWAAFVTSASGRVAAFDAPIHHPKAINPFTAITNPSLISESPVWPSTMDAVDELAGPLLAHEWIPAYENSLLLHFMDSTESVQTAPATAKFTAGSSNLGAHSTLSPRPPVSHTSSLLVAKPNAELVDHVFPPSPIQPTCLSSSSASSSSSSSPSSSSSSSSSSPSSFSTSSSSLLLPVLEPSSDRVELGSVSLAETEPTAMTEHASSITSIATVGSSAITTTATQHGSAEVLKLIPSTQVVDGIPANAPVSTTTCTRAITTTATQHGSAKVKSTPRPAPKAQPPKATAGDVFLRKSTRNHPKPAVKPRPAPSTTKDLRAGIFANARGIDMPAPVSKPQSLEAPSISPTLAPAPAPAPSPTPIAAPAVTPSPSLAPALAAALTPRAPTTGTSSPSPSLANHAITEAIGSIAPTSLSRVIARLPASRPSTTSMPAGTVTSEVSTMTEEIAMVENTPIAAPSAQYTASSEESTMAEDEASRQALRKRRCSDLDDEGPASSKRKMLHTLQRDAVATEVAVPTLSPSHAAKGTKFASLKKLPPTPPRRKTKAPSRATSTSTWDSFKKAHVRASTESSRRHSTAKGMLHIPLSPTPLSSPTSTLCGDLFVEDALDPDVMTGYPTDVDSSGSLYLGSDSQESDSDLPSTPLASSEERLVGNEVMMRDDEVEEVTESTSLDELPEQPKAIPALAPAKVHVSGHRVLKPTKSILVNAGSTASSTAPKGKLHDIKPYARPDKVKKASSKPDGLASLASDFNSALNEILAPAVPTFLAVPAPVIDRSRDPRLRARALREAKAAEDAKLVSL</sequence>
<feature type="compositionally biased region" description="Pro residues" evidence="1">
    <location>
        <begin position="448"/>
        <end position="460"/>
    </location>
</feature>
<name>A0A427XHE4_9TREE</name>
<feature type="region of interest" description="Disordered" evidence="1">
    <location>
        <begin position="614"/>
        <end position="675"/>
    </location>
</feature>
<dbReference type="Proteomes" id="UP000279236">
    <property type="component" value="Unassembled WGS sequence"/>
</dbReference>
<feature type="region of interest" description="Disordered" evidence="1">
    <location>
        <begin position="549"/>
        <end position="600"/>
    </location>
</feature>
<organism evidence="2 3">
    <name type="scientific">Apiotrichum porosum</name>
    <dbReference type="NCBI Taxonomy" id="105984"/>
    <lineage>
        <taxon>Eukaryota</taxon>
        <taxon>Fungi</taxon>
        <taxon>Dikarya</taxon>
        <taxon>Basidiomycota</taxon>
        <taxon>Agaricomycotina</taxon>
        <taxon>Tremellomycetes</taxon>
        <taxon>Trichosporonales</taxon>
        <taxon>Trichosporonaceae</taxon>
        <taxon>Apiotrichum</taxon>
    </lineage>
</organism>
<feature type="region of interest" description="Disordered" evidence="1">
    <location>
        <begin position="712"/>
        <end position="746"/>
    </location>
</feature>